<protein>
    <recommendedName>
        <fullName evidence="3">DUF3179 domain-containing protein</fullName>
    </recommendedName>
</protein>
<dbReference type="RefSeq" id="WP_014560797.1">
    <property type="nucleotide sequence ID" value="NC_017464.1"/>
</dbReference>
<dbReference type="EMBL" id="CP003418">
    <property type="protein sequence ID" value="AFH49648.1"/>
    <property type="molecule type" value="Genomic_DNA"/>
</dbReference>
<dbReference type="STRING" id="945713.IALB_1942"/>
<dbReference type="AlphaFoldDB" id="I0AKZ1"/>
<name>I0AKZ1_IGNAJ</name>
<evidence type="ECO:0000313" key="2">
    <source>
        <dbReference type="Proteomes" id="UP000007394"/>
    </source>
</evidence>
<dbReference type="PATRIC" id="fig|945713.3.peg.1947"/>
<organism evidence="1 2">
    <name type="scientific">Ignavibacterium album (strain DSM 19864 / JCM 16511 / NBRC 101810 / Mat9-16)</name>
    <dbReference type="NCBI Taxonomy" id="945713"/>
    <lineage>
        <taxon>Bacteria</taxon>
        <taxon>Pseudomonadati</taxon>
        <taxon>Ignavibacteriota</taxon>
        <taxon>Ignavibacteria</taxon>
        <taxon>Ignavibacteriales</taxon>
        <taxon>Ignavibacteriaceae</taxon>
        <taxon>Ignavibacterium</taxon>
    </lineage>
</organism>
<evidence type="ECO:0000313" key="1">
    <source>
        <dbReference type="EMBL" id="AFH49648.1"/>
    </source>
</evidence>
<keyword evidence="2" id="KW-1185">Reference proteome</keyword>
<reference evidence="1 2" key="1">
    <citation type="journal article" date="2012" name="Front. Microbiol.">
        <title>Complete genome of Ignavibacterium album, a metabolically versatile, flagellated, facultative anaerobe from the phylum Chlorobi.</title>
        <authorList>
            <person name="Liu Z."/>
            <person name="Frigaard N.-U."/>
            <person name="Vogl K."/>
            <person name="Iino T."/>
            <person name="Ohkuma M."/>
            <person name="Overmann J."/>
            <person name="Bryant D.A."/>
        </authorList>
    </citation>
    <scope>NUCLEOTIDE SEQUENCE [LARGE SCALE GENOMIC DNA]</scope>
    <source>
        <strain evidence="2">DSM 19864 / JCM 16511 / NBRC 101810 / Mat9-16</strain>
    </source>
</reference>
<dbReference type="HOGENOM" id="CLU_037493_0_0_10"/>
<dbReference type="OrthoDB" id="9806357at2"/>
<dbReference type="PROSITE" id="PS51257">
    <property type="entry name" value="PROKAR_LIPOPROTEIN"/>
    <property type="match status" value="1"/>
</dbReference>
<dbReference type="KEGG" id="ial:IALB_1942"/>
<gene>
    <name evidence="1" type="ordered locus">IALB_1942</name>
</gene>
<accession>I0AKZ1</accession>
<evidence type="ECO:0008006" key="3">
    <source>
        <dbReference type="Google" id="ProtNLM"/>
    </source>
</evidence>
<sequence>MRTIAYLIFTSLMLVLTGCDNLSTNSTNISGEWLIPKDQIFDGGPGKDGIPALITPHFAAVSSTSYLNNDDLVLIIKVGDEVRIYPHSILDWHEIINDEISGTKFAITYCPLTGTGIAWNRVINGKETTFGVSGLLYNSNLIPYDRATNSNWSQMKLLSVNGSLLGFVVNTLPLIETSWLTAKQVFPSAKVVTTSTGYSRSYGTYPYGDYKTNHGLLLFPVSPDDSRLPRKERVLGVIVNNETRAYRFKENGLNIDLISDVVGEKSITVINSKSRNFIAAYQNELEDGSAVSLSPLQNELSIIMIDKNGNKYNLFGEVIDGPKQGMKLKQVTTMVAYWFAWGAFYPNTSIAN</sequence>
<dbReference type="Proteomes" id="UP000007394">
    <property type="component" value="Chromosome"/>
</dbReference>
<dbReference type="InterPro" id="IPR021516">
    <property type="entry name" value="DUF3179"/>
</dbReference>
<dbReference type="Pfam" id="PF11376">
    <property type="entry name" value="DUF3179"/>
    <property type="match status" value="1"/>
</dbReference>
<proteinExistence type="predicted"/>
<dbReference type="eggNOG" id="COG2128">
    <property type="taxonomic scope" value="Bacteria"/>
</dbReference>